<accession>A0A1U7H1V5</accession>
<dbReference type="PANTHER" id="PTHR10046">
    <property type="entry name" value="ATP DEPENDENT LON PROTEASE FAMILY MEMBER"/>
    <property type="match status" value="1"/>
</dbReference>
<dbReference type="PRINTS" id="PR00830">
    <property type="entry name" value="ENDOLAPTASE"/>
</dbReference>
<dbReference type="Pfam" id="PF22667">
    <property type="entry name" value="Lon_lid"/>
    <property type="match status" value="1"/>
</dbReference>
<evidence type="ECO:0000313" key="19">
    <source>
        <dbReference type="EMBL" id="OKH14982.1"/>
    </source>
</evidence>
<dbReference type="InterPro" id="IPR003593">
    <property type="entry name" value="AAA+_ATPase"/>
</dbReference>
<comment type="subunit">
    <text evidence="9 10">Homohexamer. Organized in a ring with a central cavity.</text>
</comment>
<dbReference type="InterPro" id="IPR046336">
    <property type="entry name" value="Lon_prtase_N_sf"/>
</dbReference>
<dbReference type="SMART" id="SM00464">
    <property type="entry name" value="LON"/>
    <property type="match status" value="1"/>
</dbReference>
<evidence type="ECO:0000256" key="10">
    <source>
        <dbReference type="PIRNR" id="PIRNR001174"/>
    </source>
</evidence>
<dbReference type="Gene3D" id="1.10.8.60">
    <property type="match status" value="1"/>
</dbReference>
<evidence type="ECO:0000256" key="11">
    <source>
        <dbReference type="PIRSR" id="PIRSR001174-1"/>
    </source>
</evidence>
<dbReference type="InterPro" id="IPR014721">
    <property type="entry name" value="Ribsml_uS5_D2-typ_fold_subgr"/>
</dbReference>
<dbReference type="InterPro" id="IPR027543">
    <property type="entry name" value="Lon_bac"/>
</dbReference>
<keyword evidence="8 9" id="KW-0346">Stress response</keyword>
<dbReference type="SMART" id="SM00382">
    <property type="entry name" value="AAA"/>
    <property type="match status" value="1"/>
</dbReference>
<dbReference type="PIRSF" id="PIRSF001174">
    <property type="entry name" value="Lon_proteas"/>
    <property type="match status" value="1"/>
</dbReference>
<keyword evidence="5 9" id="KW-0378">Hydrolase</keyword>
<dbReference type="FunFam" id="1.20.5.5270:FF:000002">
    <property type="entry name" value="Lon protease homolog"/>
    <property type="match status" value="1"/>
</dbReference>
<dbReference type="Gene3D" id="3.30.230.10">
    <property type="match status" value="1"/>
</dbReference>
<dbReference type="InterPro" id="IPR020568">
    <property type="entry name" value="Ribosomal_Su5_D2-typ_SF"/>
</dbReference>
<dbReference type="InterPro" id="IPR003959">
    <property type="entry name" value="ATPase_AAA_core"/>
</dbReference>
<evidence type="ECO:0000256" key="4">
    <source>
        <dbReference type="ARBA" id="ARBA00022741"/>
    </source>
</evidence>
<comment type="similarity">
    <text evidence="9 10 13 14">Belongs to the peptidase S16 family.</text>
</comment>
<evidence type="ECO:0000256" key="8">
    <source>
        <dbReference type="ARBA" id="ARBA00023016"/>
    </source>
</evidence>
<dbReference type="InterPro" id="IPR008269">
    <property type="entry name" value="Lon_proteolytic"/>
</dbReference>
<evidence type="ECO:0000256" key="16">
    <source>
        <dbReference type="SAM" id="MobiDB-lite"/>
    </source>
</evidence>
<keyword evidence="15" id="KW-0175">Coiled coil</keyword>
<evidence type="ECO:0000256" key="1">
    <source>
        <dbReference type="ARBA" id="ARBA00004496"/>
    </source>
</evidence>
<dbReference type="Gene3D" id="1.20.58.1480">
    <property type="match status" value="1"/>
</dbReference>
<dbReference type="OrthoDB" id="134770at2"/>
<keyword evidence="4 9" id="KW-0547">Nucleotide-binding</keyword>
<dbReference type="GO" id="GO:0004176">
    <property type="term" value="F:ATP-dependent peptidase activity"/>
    <property type="evidence" value="ECO:0007669"/>
    <property type="project" value="UniProtKB-UniRule"/>
</dbReference>
<comment type="function">
    <text evidence="9">ATP-dependent serine protease that mediates the selective degradation of mutant and abnormal proteins as well as certain short-lived regulatory proteins. Required for cellular homeostasis and for survival from DNA damage and developmental changes induced by stress. Degrades polypeptides processively to yield small peptide fragments that are 5 to 10 amino acids long. Binds to DNA in a double-stranded, site-specific manner.</text>
</comment>
<comment type="caution">
    <text evidence="19">The sequence shown here is derived from an EMBL/GenBank/DDBJ whole genome shotgun (WGS) entry which is preliminary data.</text>
</comment>
<dbReference type="GO" id="GO:0006515">
    <property type="term" value="P:protein quality control for misfolded or incompletely synthesized proteins"/>
    <property type="evidence" value="ECO:0007669"/>
    <property type="project" value="UniProtKB-UniRule"/>
</dbReference>
<evidence type="ECO:0000256" key="12">
    <source>
        <dbReference type="PIRSR" id="PIRSR001174-2"/>
    </source>
</evidence>
<evidence type="ECO:0000256" key="9">
    <source>
        <dbReference type="HAMAP-Rule" id="MF_01973"/>
    </source>
</evidence>
<feature type="binding site" evidence="9 12">
    <location>
        <begin position="405"/>
        <end position="412"/>
    </location>
    <ligand>
        <name>ATP</name>
        <dbReference type="ChEBI" id="CHEBI:30616"/>
    </ligand>
</feature>
<dbReference type="EMBL" id="MRCA01000003">
    <property type="protein sequence ID" value="OKH14982.1"/>
    <property type="molecule type" value="Genomic_DNA"/>
</dbReference>
<comment type="catalytic activity">
    <reaction evidence="9 10 13">
        <text>Hydrolysis of proteins in presence of ATP.</text>
        <dbReference type="EC" id="3.4.21.53"/>
    </reaction>
</comment>
<dbReference type="Gene3D" id="1.20.5.5270">
    <property type="match status" value="1"/>
</dbReference>
<dbReference type="InterPro" id="IPR003111">
    <property type="entry name" value="Lon_prtase_N"/>
</dbReference>
<evidence type="ECO:0000256" key="7">
    <source>
        <dbReference type="ARBA" id="ARBA00022840"/>
    </source>
</evidence>
<dbReference type="AlphaFoldDB" id="A0A1U7H1V5"/>
<keyword evidence="3 9" id="KW-0645">Protease</keyword>
<evidence type="ECO:0000259" key="17">
    <source>
        <dbReference type="PROSITE" id="PS51786"/>
    </source>
</evidence>
<dbReference type="GO" id="GO:0034605">
    <property type="term" value="P:cellular response to heat"/>
    <property type="evidence" value="ECO:0007669"/>
    <property type="project" value="UniProtKB-UniRule"/>
</dbReference>
<feature type="active site" evidence="9 11">
    <location>
        <position position="729"/>
    </location>
</feature>
<dbReference type="InterPro" id="IPR008268">
    <property type="entry name" value="Peptidase_S16_AS"/>
</dbReference>
<feature type="region of interest" description="Disordered" evidence="16">
    <location>
        <begin position="369"/>
        <end position="389"/>
    </location>
</feature>
<dbReference type="Gene3D" id="2.30.130.40">
    <property type="entry name" value="LON domain-like"/>
    <property type="match status" value="1"/>
</dbReference>
<comment type="induction">
    <text evidence="9">By heat shock.</text>
</comment>
<feature type="domain" description="Lon proteolytic" evidence="17">
    <location>
        <begin position="641"/>
        <end position="823"/>
    </location>
</feature>
<dbReference type="EC" id="3.4.21.53" evidence="9 10"/>
<gene>
    <name evidence="9" type="primary">lon</name>
    <name evidence="19" type="ORF">NIES592_08905</name>
</gene>
<protein>
    <recommendedName>
        <fullName evidence="9 10">Lon protease</fullName>
        <ecNumber evidence="9 10">3.4.21.53</ecNumber>
    </recommendedName>
    <alternativeName>
        <fullName evidence="9">ATP-dependent protease La</fullName>
    </alternativeName>
</protein>
<evidence type="ECO:0000313" key="20">
    <source>
        <dbReference type="Proteomes" id="UP000186391"/>
    </source>
</evidence>
<proteinExistence type="evidence at transcript level"/>
<dbReference type="Pfam" id="PF05362">
    <property type="entry name" value="Lon_C"/>
    <property type="match status" value="1"/>
</dbReference>
<dbReference type="Proteomes" id="UP000186391">
    <property type="component" value="Unassembled WGS sequence"/>
</dbReference>
<evidence type="ECO:0000256" key="14">
    <source>
        <dbReference type="RuleBase" id="RU000591"/>
    </source>
</evidence>
<dbReference type="GO" id="GO:0043565">
    <property type="term" value="F:sequence-specific DNA binding"/>
    <property type="evidence" value="ECO:0007669"/>
    <property type="project" value="UniProtKB-UniRule"/>
</dbReference>
<evidence type="ECO:0000256" key="13">
    <source>
        <dbReference type="PROSITE-ProRule" id="PRU01122"/>
    </source>
</evidence>
<feature type="domain" description="Lon N-terminal" evidence="18">
    <location>
        <begin position="26"/>
        <end position="220"/>
    </location>
</feature>
<dbReference type="SUPFAM" id="SSF88697">
    <property type="entry name" value="PUA domain-like"/>
    <property type="match status" value="1"/>
</dbReference>
<evidence type="ECO:0000256" key="5">
    <source>
        <dbReference type="ARBA" id="ARBA00022801"/>
    </source>
</evidence>
<name>A0A1U7H1V5_9CYAN</name>
<dbReference type="HAMAP" id="MF_01973">
    <property type="entry name" value="lon_bact"/>
    <property type="match status" value="1"/>
</dbReference>
<keyword evidence="2 9" id="KW-0963">Cytoplasm</keyword>
<dbReference type="InterPro" id="IPR004815">
    <property type="entry name" value="Lon_bac/euk-typ"/>
</dbReference>
<dbReference type="InterPro" id="IPR054594">
    <property type="entry name" value="Lon_lid"/>
</dbReference>
<dbReference type="Pfam" id="PF00004">
    <property type="entry name" value="AAA"/>
    <property type="match status" value="1"/>
</dbReference>
<dbReference type="PROSITE" id="PS51786">
    <property type="entry name" value="LON_PROTEOLYTIC"/>
    <property type="match status" value="1"/>
</dbReference>
<feature type="active site" evidence="9 11">
    <location>
        <position position="772"/>
    </location>
</feature>
<organism evidence="19 20">
    <name type="scientific">Fischerella major NIES-592</name>
    <dbReference type="NCBI Taxonomy" id="210994"/>
    <lineage>
        <taxon>Bacteria</taxon>
        <taxon>Bacillati</taxon>
        <taxon>Cyanobacteriota</taxon>
        <taxon>Cyanophyceae</taxon>
        <taxon>Nostocales</taxon>
        <taxon>Hapalosiphonaceae</taxon>
        <taxon>Fischerella</taxon>
    </lineage>
</organism>
<dbReference type="InterPro" id="IPR015947">
    <property type="entry name" value="PUA-like_sf"/>
</dbReference>
<reference evidence="19 20" key="1">
    <citation type="submission" date="2016-11" db="EMBL/GenBank/DDBJ databases">
        <title>Draft Genome Sequences of Nine Cyanobacterial Strains from Diverse Habitats.</title>
        <authorList>
            <person name="Zhu T."/>
            <person name="Hou S."/>
            <person name="Lu X."/>
            <person name="Hess W.R."/>
        </authorList>
    </citation>
    <scope>NUCLEOTIDE SEQUENCE [LARGE SCALE GENOMIC DNA]</scope>
    <source>
        <strain evidence="19 20">NIES-592</strain>
    </source>
</reference>
<dbReference type="PROSITE" id="PS01046">
    <property type="entry name" value="LON_SER"/>
    <property type="match status" value="1"/>
</dbReference>
<dbReference type="InterPro" id="IPR027065">
    <property type="entry name" value="Lon_Prtase"/>
</dbReference>
<evidence type="ECO:0000256" key="6">
    <source>
        <dbReference type="ARBA" id="ARBA00022825"/>
    </source>
</evidence>
<dbReference type="SUPFAM" id="SSF52540">
    <property type="entry name" value="P-loop containing nucleoside triphosphate hydrolases"/>
    <property type="match status" value="1"/>
</dbReference>
<evidence type="ECO:0000259" key="18">
    <source>
        <dbReference type="PROSITE" id="PS51787"/>
    </source>
</evidence>
<evidence type="ECO:0000256" key="3">
    <source>
        <dbReference type="ARBA" id="ARBA00022670"/>
    </source>
</evidence>
<keyword evidence="6 9" id="KW-0720">Serine protease</keyword>
<feature type="coiled-coil region" evidence="15">
    <location>
        <begin position="195"/>
        <end position="277"/>
    </location>
</feature>
<dbReference type="SUPFAM" id="SSF54211">
    <property type="entry name" value="Ribosomal protein S5 domain 2-like"/>
    <property type="match status" value="1"/>
</dbReference>
<keyword evidence="7 9" id="KW-0067">ATP-binding</keyword>
<comment type="subcellular location">
    <subcellularLocation>
        <location evidence="1 9 10">Cytoplasm</location>
    </subcellularLocation>
</comment>
<dbReference type="RefSeq" id="WP_073555535.1">
    <property type="nucleotide sequence ID" value="NZ_MRCA01000003.1"/>
</dbReference>
<dbReference type="Pfam" id="PF02190">
    <property type="entry name" value="LON_substr_bdg"/>
    <property type="match status" value="1"/>
</dbReference>
<evidence type="ECO:0000256" key="2">
    <source>
        <dbReference type="ARBA" id="ARBA00022490"/>
    </source>
</evidence>
<dbReference type="GO" id="GO:0016887">
    <property type="term" value="F:ATP hydrolysis activity"/>
    <property type="evidence" value="ECO:0007669"/>
    <property type="project" value="UniProtKB-UniRule"/>
</dbReference>
<dbReference type="InterPro" id="IPR027417">
    <property type="entry name" value="P-loop_NTPase"/>
</dbReference>
<dbReference type="GO" id="GO:0005524">
    <property type="term" value="F:ATP binding"/>
    <property type="evidence" value="ECO:0007669"/>
    <property type="project" value="UniProtKB-UniRule"/>
</dbReference>
<dbReference type="GO" id="GO:0005737">
    <property type="term" value="C:cytoplasm"/>
    <property type="evidence" value="ECO:0007669"/>
    <property type="project" value="UniProtKB-SubCell"/>
</dbReference>
<dbReference type="PROSITE" id="PS51787">
    <property type="entry name" value="LON_N"/>
    <property type="match status" value="1"/>
</dbReference>
<dbReference type="Gene3D" id="3.40.50.300">
    <property type="entry name" value="P-loop containing nucleotide triphosphate hydrolases"/>
    <property type="match status" value="1"/>
</dbReference>
<dbReference type="CDD" id="cd19500">
    <property type="entry name" value="RecA-like_Lon"/>
    <property type="match status" value="1"/>
</dbReference>
<keyword evidence="20" id="KW-1185">Reference proteome</keyword>
<sequence length="829" mass="91670">MTDTPINVNQNSEIDAQTTPEIPDILPVLPLINTVVVPMAVAPIVVGQERSVKLVDEVMRTNRLVALVAQRHPEARPAGPDDIYRVGTAAIIHRLLRLPDGTLQLVVQGLKRIRILDFLQTEPFLVARIETSPEQVISGVTELEALRRTLGELFSKLVPLTEDIPNELAAAGENISDPRLFAYLVAAMTPMETPLRQEILELDAVENKLQRLIEIVQQELAVRELQQQIASDAQEKISKSQREYILREQLKSIQRELGEENAEQAEIQELRNQLEAAQLPEEARKEAFRELSRLERLPAISPEYGMIRTYLDWMVSLPWNTTTGEAIDLGYAHQVLDEDHYDLEKIKDRIVEYLAVKKLKSERAAVLEEQSSVQEKVPEEAPASQKPPETVLEEIRREPILCFVGPPGVGKTSLGQSIARAMGRKFVRISLGGVSDEAEIRGHRRTYIGALPGRLIQALRRAETADPVFMLDEVDKLGRSFQGDPAAALLEVLDPAQNHTFVDTYLGVPFDLSRVLFICTANTVETIPSPLLDRMEILSLSGYTELEKLHIARRYLLPKQLRANGLKPEELAITDGALQRIIREYTREAGVRSLEREIGAVVRKVARQIAEGKVTATTVEAEQLPDYLRRPRFLDEVVERIDRPGIATGLAWTPAGGDVLFVEATMMPGRAEQLVLTGMLGDVMRESAQAALSYVRSNAEKLGIDPKVFMGKVVHVHVPAGATPKDGPSAGVTMVTAIASVASGRLVRNDVAMTGEITLRGKVLPVGGIREKVLAAYRAGIKTVILPQRNEPDLEDVPEEVRHQLQFVPVSAAEEVLATALTAANLDAS</sequence>
<dbReference type="NCBIfam" id="TIGR00763">
    <property type="entry name" value="lon"/>
    <property type="match status" value="1"/>
</dbReference>
<dbReference type="GO" id="GO:0004252">
    <property type="term" value="F:serine-type endopeptidase activity"/>
    <property type="evidence" value="ECO:0007669"/>
    <property type="project" value="UniProtKB-UniRule"/>
</dbReference>
<evidence type="ECO:0000256" key="15">
    <source>
        <dbReference type="SAM" id="Coils"/>
    </source>
</evidence>